<dbReference type="GO" id="GO:0015288">
    <property type="term" value="F:porin activity"/>
    <property type="evidence" value="ECO:0007669"/>
    <property type="project" value="InterPro"/>
</dbReference>
<evidence type="ECO:0000313" key="4">
    <source>
        <dbReference type="Proteomes" id="UP000886689"/>
    </source>
</evidence>
<protein>
    <submittedName>
        <fullName evidence="3">Carbohydrate porin</fullName>
    </submittedName>
</protein>
<gene>
    <name evidence="3" type="ORF">IPL58_04275</name>
</gene>
<dbReference type="PANTHER" id="PTHR37944">
    <property type="entry name" value="PORIN B"/>
    <property type="match status" value="1"/>
</dbReference>
<evidence type="ECO:0000313" key="3">
    <source>
        <dbReference type="EMBL" id="MBK8523398.1"/>
    </source>
</evidence>
<dbReference type="InterPro" id="IPR038673">
    <property type="entry name" value="OprB_sf"/>
</dbReference>
<accession>A0A9D7JZ94</accession>
<comment type="caution">
    <text evidence="3">The sequence shown here is derived from an EMBL/GenBank/DDBJ whole genome shotgun (WGS) entry which is preliminary data.</text>
</comment>
<proteinExistence type="inferred from homology"/>
<reference evidence="3" key="1">
    <citation type="submission" date="2020-10" db="EMBL/GenBank/DDBJ databases">
        <title>Connecting structure to function with the recovery of over 1000 high-quality activated sludge metagenome-assembled genomes encoding full-length rRNA genes using long-read sequencing.</title>
        <authorList>
            <person name="Singleton C.M."/>
            <person name="Petriglieri F."/>
            <person name="Kristensen J.M."/>
            <person name="Kirkegaard R.H."/>
            <person name="Michaelsen T.Y."/>
            <person name="Andersen M.H."/>
            <person name="Karst S.M."/>
            <person name="Dueholm M.S."/>
            <person name="Nielsen P.H."/>
            <person name="Albertsen M."/>
        </authorList>
    </citation>
    <scope>NUCLEOTIDE SEQUENCE</scope>
    <source>
        <strain evidence="3">Hirt_18-Q3-R61-65_BATAC.395</strain>
    </source>
</reference>
<evidence type="ECO:0000256" key="2">
    <source>
        <dbReference type="RuleBase" id="RU363072"/>
    </source>
</evidence>
<organism evidence="3 4">
    <name type="scientific">Candidatus Proximibacter danicus</name>
    <dbReference type="NCBI Taxonomy" id="2954365"/>
    <lineage>
        <taxon>Bacteria</taxon>
        <taxon>Pseudomonadati</taxon>
        <taxon>Pseudomonadota</taxon>
        <taxon>Betaproteobacteria</taxon>
        <taxon>Candidatus Proximibacter</taxon>
    </lineage>
</organism>
<dbReference type="AlphaFoldDB" id="A0A9D7JZ94"/>
<dbReference type="Gene3D" id="2.40.160.180">
    <property type="entry name" value="Carbohydrate-selective porin OprB"/>
    <property type="match status" value="1"/>
</dbReference>
<name>A0A9D7JZ94_9PROT</name>
<dbReference type="InterPro" id="IPR007049">
    <property type="entry name" value="Carb-sel_porin_OprB"/>
</dbReference>
<comment type="similarity">
    <text evidence="1 2">Belongs to the OprB family.</text>
</comment>
<dbReference type="InterPro" id="IPR052932">
    <property type="entry name" value="OprB_Porin"/>
</dbReference>
<dbReference type="PANTHER" id="PTHR37944:SF1">
    <property type="entry name" value="PORIN B"/>
    <property type="match status" value="1"/>
</dbReference>
<dbReference type="Proteomes" id="UP000886689">
    <property type="component" value="Unassembled WGS sequence"/>
</dbReference>
<dbReference type="Pfam" id="PF04966">
    <property type="entry name" value="OprB"/>
    <property type="match status" value="1"/>
</dbReference>
<evidence type="ECO:0000256" key="1">
    <source>
        <dbReference type="ARBA" id="ARBA00008769"/>
    </source>
</evidence>
<sequence length="113" mass="12790">MRNLTAFARYTFADPDTIAIERSWNVGFKWRGPLAARPQDAIALGWTRGRLANKYRQQLVDPARAEEALELSWRVEVSPWLAIQPDIQRIRNPGGNASASTVHIVGARFEIVF</sequence>
<dbReference type="GO" id="GO:0008643">
    <property type="term" value="P:carbohydrate transport"/>
    <property type="evidence" value="ECO:0007669"/>
    <property type="project" value="InterPro"/>
</dbReference>
<dbReference type="GO" id="GO:0016020">
    <property type="term" value="C:membrane"/>
    <property type="evidence" value="ECO:0007669"/>
    <property type="project" value="InterPro"/>
</dbReference>
<dbReference type="EMBL" id="JADJUC010000003">
    <property type="protein sequence ID" value="MBK8523398.1"/>
    <property type="molecule type" value="Genomic_DNA"/>
</dbReference>